<dbReference type="AlphaFoldDB" id="A0A6N7PRN0"/>
<organism evidence="2 3">
    <name type="scientific">Polyangium spumosum</name>
    <dbReference type="NCBI Taxonomy" id="889282"/>
    <lineage>
        <taxon>Bacteria</taxon>
        <taxon>Pseudomonadati</taxon>
        <taxon>Myxococcota</taxon>
        <taxon>Polyangia</taxon>
        <taxon>Polyangiales</taxon>
        <taxon>Polyangiaceae</taxon>
        <taxon>Polyangium</taxon>
    </lineage>
</organism>
<dbReference type="EMBL" id="WJIE01000005">
    <property type="protein sequence ID" value="MRG94277.1"/>
    <property type="molecule type" value="Genomic_DNA"/>
</dbReference>
<reference evidence="2 3" key="1">
    <citation type="submission" date="2019-10" db="EMBL/GenBank/DDBJ databases">
        <title>A soil myxobacterium in the family Polyangiaceae.</title>
        <authorList>
            <person name="Li Y."/>
            <person name="Wang J."/>
        </authorList>
    </citation>
    <scope>NUCLEOTIDE SEQUENCE [LARGE SCALE GENOMIC DNA]</scope>
    <source>
        <strain evidence="2 3">DSM 14734</strain>
    </source>
</reference>
<keyword evidence="3" id="KW-1185">Reference proteome</keyword>
<gene>
    <name evidence="2" type="ORF">GF068_20460</name>
</gene>
<feature type="compositionally biased region" description="Pro residues" evidence="1">
    <location>
        <begin position="315"/>
        <end position="328"/>
    </location>
</feature>
<feature type="region of interest" description="Disordered" evidence="1">
    <location>
        <begin position="310"/>
        <end position="383"/>
    </location>
</feature>
<comment type="caution">
    <text evidence="2">The sequence shown here is derived from an EMBL/GenBank/DDBJ whole genome shotgun (WGS) entry which is preliminary data.</text>
</comment>
<protein>
    <submittedName>
        <fullName evidence="2">IS1 family transposase</fullName>
    </submittedName>
</protein>
<evidence type="ECO:0000256" key="1">
    <source>
        <dbReference type="SAM" id="MobiDB-lite"/>
    </source>
</evidence>
<accession>A0A6N7PRN0</accession>
<proteinExistence type="predicted"/>
<sequence length="383" mass="41615">MANALPMETRARVVSSLIEGNSIRATERMTGVAKSTILRLGLDVGEGCARIHNRVVRGLTCEDVECDETWSFIAKKERRVVQGDPEEWGDVYTFIGFDRRTKLVIAYRAGKRDQVTTDAFIADLRARLLVVPQISTDGLATYVGAVSASFGGHVQYGQVQKQYGYSRSPDHRYEPARDANFIRKSSIIGAPDAARVSTSGVERLNLTLRHTVGRTRRLCLAFSKTMRGHRAAMSLGIAAYNFCKIHGAHRVTPAIEAGLVDRVWEIEELIEAALSEPEGYAPVPQHLTLPAQTGPVRELPSGAGFLRLVRGGEVPPAPSVPSPPPPAPRGGKKPGRAPEPTSSPVPSGGEQLDLLLWRRPERAPEQLSLPFPERDGGPGAPDV</sequence>
<name>A0A6N7PRN0_9BACT</name>
<evidence type="ECO:0000313" key="2">
    <source>
        <dbReference type="EMBL" id="MRG94277.1"/>
    </source>
</evidence>
<evidence type="ECO:0000313" key="3">
    <source>
        <dbReference type="Proteomes" id="UP000440224"/>
    </source>
</evidence>
<dbReference type="Proteomes" id="UP000440224">
    <property type="component" value="Unassembled WGS sequence"/>
</dbReference>